<dbReference type="HOGENOM" id="CLU_640597_0_0_4"/>
<dbReference type="GO" id="GO:0015627">
    <property type="term" value="C:type II protein secretion system complex"/>
    <property type="evidence" value="ECO:0007669"/>
    <property type="project" value="InterPro"/>
</dbReference>
<feature type="domain" description="GspL cytoplasmic actin-ATPase-like" evidence="2">
    <location>
        <begin position="51"/>
        <end position="145"/>
    </location>
</feature>
<dbReference type="AlphaFoldDB" id="A2SKJ7"/>
<dbReference type="Gene3D" id="3.30.420.380">
    <property type="match status" value="1"/>
</dbReference>
<dbReference type="Proteomes" id="UP000000366">
    <property type="component" value="Chromosome"/>
</dbReference>
<feature type="region of interest" description="Disordered" evidence="1">
    <location>
        <begin position="1"/>
        <end position="20"/>
    </location>
</feature>
<sequence>MTTLVVSVPPRPRLRPGASAPAPRAMAEFAYAFSIDGLTVDREGQAAPALLPKADQVVAMLAATDVSWHHIVCPKAPAARLGAALAGVLEEALLEDAGQLHLALAPGAKGGERVWVAVTDRAWLAGEIATLEAAGQRVDRVVPAAWPDTPPNGHFTATHESGADGIGGLSLVLTWAHADGVASWPLQGGLARALLPQPLPSDVRFTATPAVAAPAERWLGSTVRVQSAAEHALQAARSLWNLRQFSLAPRHRGLNALREGLRRFRSSAWQPVRLGLAALVIVQLIGLNVAAWQQRGTLEARRLAMTSLLRDTHPQVRAVLDAPVQMQRETDALRVAAGRPGEADLESALQAAASAWPAQQPVQTLGYENGLLTLATPGWTEQQVGAFRNILAPSGWQVEAVDDRVTLRRVTAVAAGPRT</sequence>
<keyword evidence="4" id="KW-1185">Reference proteome</keyword>
<dbReference type="InterPro" id="IPR024230">
    <property type="entry name" value="GspL_cyto_dom"/>
</dbReference>
<dbReference type="EMBL" id="CP000555">
    <property type="protein sequence ID" value="ABM96086.1"/>
    <property type="molecule type" value="Genomic_DNA"/>
</dbReference>
<reference evidence="3 4" key="1">
    <citation type="journal article" date="2007" name="J. Bacteriol.">
        <title>Whole-genome analysis of the methyl tert-butyl ether-degrading beta-proteobacterium Methylibium petroleiphilum PM1.</title>
        <authorList>
            <person name="Kane S.R."/>
            <person name="Chakicherla A.Y."/>
            <person name="Chain P.S.G."/>
            <person name="Schmidt R."/>
            <person name="Shin M.W."/>
            <person name="Legler T.C."/>
            <person name="Scow K.M."/>
            <person name="Larimer F.W."/>
            <person name="Lucas S.M."/>
            <person name="Richardson P.M."/>
            <person name="Hristova K.R."/>
        </authorList>
    </citation>
    <scope>NUCLEOTIDE SEQUENCE [LARGE SCALE GENOMIC DNA]</scope>
    <source>
        <strain evidence="4">ATCC BAA-1232 / LMG 22953 / PM1</strain>
    </source>
</reference>
<dbReference type="STRING" id="420662.Mpe_A3133"/>
<name>A2SKJ7_METPP</name>
<evidence type="ECO:0000259" key="2">
    <source>
        <dbReference type="Pfam" id="PF05134"/>
    </source>
</evidence>
<proteinExistence type="predicted"/>
<evidence type="ECO:0000256" key="1">
    <source>
        <dbReference type="SAM" id="MobiDB-lite"/>
    </source>
</evidence>
<dbReference type="InterPro" id="IPR043129">
    <property type="entry name" value="ATPase_NBD"/>
</dbReference>
<dbReference type="GO" id="GO:0015628">
    <property type="term" value="P:protein secretion by the type II secretion system"/>
    <property type="evidence" value="ECO:0007669"/>
    <property type="project" value="InterPro"/>
</dbReference>
<evidence type="ECO:0000313" key="4">
    <source>
        <dbReference type="Proteomes" id="UP000000366"/>
    </source>
</evidence>
<gene>
    <name evidence="3" type="primary">gspL</name>
    <name evidence="3" type="ordered locus">Mpe_A3133</name>
</gene>
<protein>
    <submittedName>
        <fullName evidence="3">General secretion pathway protein L</fullName>
    </submittedName>
</protein>
<evidence type="ECO:0000313" key="3">
    <source>
        <dbReference type="EMBL" id="ABM96086.1"/>
    </source>
</evidence>
<dbReference type="NCBIfam" id="TIGR01709">
    <property type="entry name" value="typeII_sec_gspL"/>
    <property type="match status" value="1"/>
</dbReference>
<dbReference type="GO" id="GO:0009276">
    <property type="term" value="C:Gram-negative-bacterium-type cell wall"/>
    <property type="evidence" value="ECO:0007669"/>
    <property type="project" value="InterPro"/>
</dbReference>
<organism evidence="3 4">
    <name type="scientific">Methylibium petroleiphilum (strain ATCC BAA-1232 / LMG 22953 / PM1)</name>
    <dbReference type="NCBI Taxonomy" id="420662"/>
    <lineage>
        <taxon>Bacteria</taxon>
        <taxon>Pseudomonadati</taxon>
        <taxon>Pseudomonadota</taxon>
        <taxon>Betaproteobacteria</taxon>
        <taxon>Burkholderiales</taxon>
        <taxon>Sphaerotilaceae</taxon>
        <taxon>Methylibium</taxon>
    </lineage>
</organism>
<dbReference type="eggNOG" id="COG3297">
    <property type="taxonomic scope" value="Bacteria"/>
</dbReference>
<dbReference type="KEGG" id="mpt:Mpe_A3133"/>
<dbReference type="InterPro" id="IPR007812">
    <property type="entry name" value="T2SS_protein-GspL"/>
</dbReference>
<dbReference type="SUPFAM" id="SSF53067">
    <property type="entry name" value="Actin-like ATPase domain"/>
    <property type="match status" value="1"/>
</dbReference>
<dbReference type="Pfam" id="PF05134">
    <property type="entry name" value="T2SSL"/>
    <property type="match status" value="1"/>
</dbReference>
<accession>A2SKJ7</accession>